<evidence type="ECO:0000259" key="2">
    <source>
        <dbReference type="Pfam" id="PF01464"/>
    </source>
</evidence>
<evidence type="ECO:0000259" key="3">
    <source>
        <dbReference type="Pfam" id="PF05569"/>
    </source>
</evidence>
<name>A0A3A8NGE6_9BACT</name>
<dbReference type="AlphaFoldDB" id="A0A3A8NGE6"/>
<keyword evidence="1" id="KW-0812">Transmembrane</keyword>
<protein>
    <submittedName>
        <fullName evidence="4">Tail length tape measure protein</fullName>
    </submittedName>
</protein>
<dbReference type="SUPFAM" id="SSF53955">
    <property type="entry name" value="Lysozyme-like"/>
    <property type="match status" value="1"/>
</dbReference>
<dbReference type="InterPro" id="IPR023346">
    <property type="entry name" value="Lysozyme-like_dom_sf"/>
</dbReference>
<dbReference type="OrthoDB" id="9815002at2"/>
<accession>A0A3A8NGE6</accession>
<dbReference type="InterPro" id="IPR052173">
    <property type="entry name" value="Beta-lactam_resp_regulator"/>
</dbReference>
<keyword evidence="1" id="KW-0472">Membrane</keyword>
<gene>
    <name evidence="4" type="ORF">D7X12_13375</name>
</gene>
<dbReference type="InterPro" id="IPR008756">
    <property type="entry name" value="Peptidase_M56"/>
</dbReference>
<keyword evidence="1" id="KW-1133">Transmembrane helix</keyword>
<reference evidence="5" key="1">
    <citation type="submission" date="2018-09" db="EMBL/GenBank/DDBJ databases">
        <authorList>
            <person name="Livingstone P.G."/>
            <person name="Whitworth D.E."/>
        </authorList>
    </citation>
    <scope>NUCLEOTIDE SEQUENCE [LARGE SCALE GENOMIC DNA]</scope>
    <source>
        <strain evidence="5">CA040B</strain>
    </source>
</reference>
<dbReference type="RefSeq" id="WP_120625663.1">
    <property type="nucleotide sequence ID" value="NZ_RAWG01000067.1"/>
</dbReference>
<dbReference type="PANTHER" id="PTHR34978">
    <property type="entry name" value="POSSIBLE SENSOR-TRANSDUCER PROTEIN BLAR"/>
    <property type="match status" value="1"/>
</dbReference>
<sequence length="531" mass="57289">MSLSLRDMLAAYLTAAALVAVGFGLLRAALGLGMARRLSARQTLRVGRVTLGLAVLLPFGALAVRELLPVAPLFTFERSLVRYTAPLALPEARPSRGAVSGPAAEDGGVPDAVPVVALGLGVGALGFLAWELRRYSRLLRELQALPLLRRVGRVRVVLGTPEGGAFSVWFPGRGAWVVVPASVLEDAEAFRLTVRHELQHHRQRDTVLAYARLGFDSAFFWHPFARLFSRWLADCQEFACDEALVTGPRVPAEAYARCLLQASLRVPGALSLPAGVTGMSHPTVRRIHMLFEPRPRRSGRALGLVFSLTLVLAPLALWAQGAARGRTVSLTEARALATAGQKEGDLPVVVDATVVEQLNRFVTTPKGRDFMRKALANLAVHREALTGTLRSKSLPEGLLAVAMVESAVSNLPETSREPSLAPGQRGAGVWMFIPETARRHGLKVEAGKDERLDVARETEAAAALFQALHGRYGDWRLALAAYNQGEGVVDRVLAETGVRDVSELTRTGKLNGYTSTVQAAVLVLRNPHLLD</sequence>
<feature type="transmembrane region" description="Helical" evidence="1">
    <location>
        <begin position="301"/>
        <end position="319"/>
    </location>
</feature>
<dbReference type="Pfam" id="PF01464">
    <property type="entry name" value="SLT"/>
    <property type="match status" value="1"/>
</dbReference>
<dbReference type="Gene3D" id="1.10.530.10">
    <property type="match status" value="1"/>
</dbReference>
<dbReference type="EMBL" id="RAWG01000067">
    <property type="protein sequence ID" value="RKH43417.1"/>
    <property type="molecule type" value="Genomic_DNA"/>
</dbReference>
<comment type="caution">
    <text evidence="4">The sequence shown here is derived from an EMBL/GenBank/DDBJ whole genome shotgun (WGS) entry which is preliminary data.</text>
</comment>
<proteinExistence type="predicted"/>
<evidence type="ECO:0000313" key="5">
    <source>
        <dbReference type="Proteomes" id="UP000273405"/>
    </source>
</evidence>
<feature type="transmembrane region" description="Helical" evidence="1">
    <location>
        <begin position="112"/>
        <end position="130"/>
    </location>
</feature>
<feature type="transmembrane region" description="Helical" evidence="1">
    <location>
        <begin position="12"/>
        <end position="34"/>
    </location>
</feature>
<dbReference type="InterPro" id="IPR008258">
    <property type="entry name" value="Transglycosylase_SLT_dom_1"/>
</dbReference>
<dbReference type="PANTHER" id="PTHR34978:SF3">
    <property type="entry name" value="SLR0241 PROTEIN"/>
    <property type="match status" value="1"/>
</dbReference>
<organism evidence="4 5">
    <name type="scientific">Corallococcus sicarius</name>
    <dbReference type="NCBI Taxonomy" id="2316726"/>
    <lineage>
        <taxon>Bacteria</taxon>
        <taxon>Pseudomonadati</taxon>
        <taxon>Myxococcota</taxon>
        <taxon>Myxococcia</taxon>
        <taxon>Myxococcales</taxon>
        <taxon>Cystobacterineae</taxon>
        <taxon>Myxococcaceae</taxon>
        <taxon>Corallococcus</taxon>
    </lineage>
</organism>
<evidence type="ECO:0000256" key="1">
    <source>
        <dbReference type="SAM" id="Phobius"/>
    </source>
</evidence>
<dbReference type="Pfam" id="PF05569">
    <property type="entry name" value="Peptidase_M56"/>
    <property type="match status" value="1"/>
</dbReference>
<dbReference type="Proteomes" id="UP000273405">
    <property type="component" value="Unassembled WGS sequence"/>
</dbReference>
<feature type="domain" description="Transglycosylase SLT" evidence="2">
    <location>
        <begin position="390"/>
        <end position="499"/>
    </location>
</feature>
<keyword evidence="5" id="KW-1185">Reference proteome</keyword>
<evidence type="ECO:0000313" key="4">
    <source>
        <dbReference type="EMBL" id="RKH43417.1"/>
    </source>
</evidence>
<feature type="transmembrane region" description="Helical" evidence="1">
    <location>
        <begin position="46"/>
        <end position="64"/>
    </location>
</feature>
<feature type="domain" description="Peptidase M56" evidence="3">
    <location>
        <begin position="177"/>
        <end position="290"/>
    </location>
</feature>